<sequence length="60" mass="7268">LFKNLKKSFIYLSLLPAILLVLFIEKPREGLRFYINHYISNIIFIKDYYLFLLVKETLNN</sequence>
<evidence type="ECO:0000313" key="3">
    <source>
        <dbReference type="Proteomes" id="UP000249402"/>
    </source>
</evidence>
<protein>
    <submittedName>
        <fullName evidence="2">Uncharacterized protein</fullName>
    </submittedName>
</protein>
<name>A0A395HHF3_9EURO</name>
<keyword evidence="1" id="KW-0812">Transmembrane</keyword>
<feature type="transmembrane region" description="Helical" evidence="1">
    <location>
        <begin position="6"/>
        <end position="24"/>
    </location>
</feature>
<evidence type="ECO:0000313" key="2">
    <source>
        <dbReference type="EMBL" id="RAL05674.1"/>
    </source>
</evidence>
<proteinExistence type="predicted"/>
<keyword evidence="1" id="KW-1133">Transmembrane helix</keyword>
<keyword evidence="1" id="KW-0472">Membrane</keyword>
<gene>
    <name evidence="2" type="ORF">BO80DRAFT_344382</name>
</gene>
<accession>A0A395HHF3</accession>
<dbReference type="OrthoDB" id="4499277at2759"/>
<dbReference type="VEuPathDB" id="FungiDB:BO80DRAFT_344382"/>
<keyword evidence="3" id="KW-1185">Reference proteome</keyword>
<organism evidence="2 3">
    <name type="scientific">Aspergillus ibericus CBS 121593</name>
    <dbReference type="NCBI Taxonomy" id="1448316"/>
    <lineage>
        <taxon>Eukaryota</taxon>
        <taxon>Fungi</taxon>
        <taxon>Dikarya</taxon>
        <taxon>Ascomycota</taxon>
        <taxon>Pezizomycotina</taxon>
        <taxon>Eurotiomycetes</taxon>
        <taxon>Eurotiomycetidae</taxon>
        <taxon>Eurotiales</taxon>
        <taxon>Aspergillaceae</taxon>
        <taxon>Aspergillus</taxon>
        <taxon>Aspergillus subgen. Circumdati</taxon>
    </lineage>
</organism>
<dbReference type="GeneID" id="37220140"/>
<dbReference type="EMBL" id="KZ824420">
    <property type="protein sequence ID" value="RAL05674.1"/>
    <property type="molecule type" value="Genomic_DNA"/>
</dbReference>
<dbReference type="Proteomes" id="UP000249402">
    <property type="component" value="Unassembled WGS sequence"/>
</dbReference>
<dbReference type="AlphaFoldDB" id="A0A395HHF3"/>
<dbReference type="RefSeq" id="XP_025580001.1">
    <property type="nucleotide sequence ID" value="XM_025715275.1"/>
</dbReference>
<reference evidence="2 3" key="1">
    <citation type="submission" date="2018-02" db="EMBL/GenBank/DDBJ databases">
        <title>The genomes of Aspergillus section Nigri reveals drivers in fungal speciation.</title>
        <authorList>
            <consortium name="DOE Joint Genome Institute"/>
            <person name="Vesth T.C."/>
            <person name="Nybo J."/>
            <person name="Theobald S."/>
            <person name="Brandl J."/>
            <person name="Frisvad J.C."/>
            <person name="Nielsen K.F."/>
            <person name="Lyhne E.K."/>
            <person name="Kogle M.E."/>
            <person name="Kuo A."/>
            <person name="Riley R."/>
            <person name="Clum A."/>
            <person name="Nolan M."/>
            <person name="Lipzen A."/>
            <person name="Salamov A."/>
            <person name="Henrissat B."/>
            <person name="Wiebenga A."/>
            <person name="De vries R.P."/>
            <person name="Grigoriev I.V."/>
            <person name="Mortensen U.H."/>
            <person name="Andersen M.R."/>
            <person name="Baker S.E."/>
        </authorList>
    </citation>
    <scope>NUCLEOTIDE SEQUENCE [LARGE SCALE GENOMIC DNA]</scope>
    <source>
        <strain evidence="2 3">CBS 121593</strain>
    </source>
</reference>
<feature type="non-terminal residue" evidence="2">
    <location>
        <position position="1"/>
    </location>
</feature>
<evidence type="ECO:0000256" key="1">
    <source>
        <dbReference type="SAM" id="Phobius"/>
    </source>
</evidence>